<evidence type="ECO:0000313" key="6">
    <source>
        <dbReference type="EMBL" id="MBB4668349.1"/>
    </source>
</evidence>
<feature type="transmembrane region" description="Helical" evidence="5">
    <location>
        <begin position="184"/>
        <end position="209"/>
    </location>
</feature>
<feature type="transmembrane region" description="Helical" evidence="5">
    <location>
        <begin position="39"/>
        <end position="57"/>
    </location>
</feature>
<comment type="subcellular location">
    <subcellularLocation>
        <location evidence="1">Endomembrane system</location>
        <topology evidence="1">Multi-pass membrane protein</topology>
    </subcellularLocation>
</comment>
<dbReference type="GO" id="GO:0012505">
    <property type="term" value="C:endomembrane system"/>
    <property type="evidence" value="ECO:0007669"/>
    <property type="project" value="UniProtKB-SubCell"/>
</dbReference>
<accession>A0A7W7FMG0</accession>
<dbReference type="PANTHER" id="PTHR12714">
    <property type="entry name" value="PROTEIN-S ISOPRENYLCYSTEINE O-METHYLTRANSFERASE"/>
    <property type="match status" value="1"/>
</dbReference>
<dbReference type="InterPro" id="IPR007318">
    <property type="entry name" value="Phopholipid_MeTrfase"/>
</dbReference>
<keyword evidence="4 5" id="KW-0472">Membrane</keyword>
<dbReference type="Proteomes" id="UP000573729">
    <property type="component" value="Unassembled WGS sequence"/>
</dbReference>
<dbReference type="RefSeq" id="WP_184220227.1">
    <property type="nucleotide sequence ID" value="NZ_JACHMD010000001.1"/>
</dbReference>
<dbReference type="PANTHER" id="PTHR12714:SF24">
    <property type="entry name" value="SLR1182 PROTEIN"/>
    <property type="match status" value="1"/>
</dbReference>
<keyword evidence="2 5" id="KW-0812">Transmembrane</keyword>
<dbReference type="GO" id="GO:0008168">
    <property type="term" value="F:methyltransferase activity"/>
    <property type="evidence" value="ECO:0007669"/>
    <property type="project" value="UniProtKB-KW"/>
</dbReference>
<evidence type="ECO:0000256" key="2">
    <source>
        <dbReference type="ARBA" id="ARBA00022692"/>
    </source>
</evidence>
<evidence type="ECO:0000313" key="7">
    <source>
        <dbReference type="Proteomes" id="UP000573729"/>
    </source>
</evidence>
<sequence>MGWGRAYFALQACAGALWWITVFTIPAVRHATLGGLDPWLVAAADVPLFVVGSAIAATGSRAAALITTSWTGLVTLGLAVYATATTLAGWGAVLMIAATAASVLASLLVWRERIPTEWLLVGPFRSREADADASPARNVLATAMQIVVFWGVCLGIIPLVIAAAEERWRLELGVPPEVPILGVVLFVAASALGLWSAAAMSTLGGGTPLPIETARRLVVRGPYRFVRNPMAMAGIAQGVAVGMMLSSWLVVVYALAGSWVWNHAIRPHEERDLEQRFGDDFRTYRAAVRCWWPAWHPASASIAPRVPSR</sequence>
<feature type="transmembrane region" description="Helical" evidence="5">
    <location>
        <begin position="7"/>
        <end position="27"/>
    </location>
</feature>
<feature type="transmembrane region" description="Helical" evidence="5">
    <location>
        <begin position="90"/>
        <end position="110"/>
    </location>
</feature>
<keyword evidence="6" id="KW-0489">Methyltransferase</keyword>
<feature type="transmembrane region" description="Helical" evidence="5">
    <location>
        <begin position="146"/>
        <end position="164"/>
    </location>
</feature>
<protein>
    <submittedName>
        <fullName evidence="6">Protein-S-isoprenylcysteine O-methyltransferase Ste14</fullName>
    </submittedName>
</protein>
<evidence type="ECO:0000256" key="4">
    <source>
        <dbReference type="ARBA" id="ARBA00023136"/>
    </source>
</evidence>
<evidence type="ECO:0000256" key="3">
    <source>
        <dbReference type="ARBA" id="ARBA00022989"/>
    </source>
</evidence>
<organism evidence="6 7">
    <name type="scientific">Microbacterium marinum</name>
    <dbReference type="NCBI Taxonomy" id="421115"/>
    <lineage>
        <taxon>Bacteria</taxon>
        <taxon>Bacillati</taxon>
        <taxon>Actinomycetota</taxon>
        <taxon>Actinomycetes</taxon>
        <taxon>Micrococcales</taxon>
        <taxon>Microbacteriaceae</taxon>
        <taxon>Microbacterium</taxon>
    </lineage>
</organism>
<proteinExistence type="predicted"/>
<evidence type="ECO:0000256" key="5">
    <source>
        <dbReference type="SAM" id="Phobius"/>
    </source>
</evidence>
<comment type="caution">
    <text evidence="6">The sequence shown here is derived from an EMBL/GenBank/DDBJ whole genome shotgun (WGS) entry which is preliminary data.</text>
</comment>
<dbReference type="EMBL" id="JACHMD010000001">
    <property type="protein sequence ID" value="MBB4668349.1"/>
    <property type="molecule type" value="Genomic_DNA"/>
</dbReference>
<dbReference type="Gene3D" id="1.20.120.1630">
    <property type="match status" value="1"/>
</dbReference>
<keyword evidence="7" id="KW-1185">Reference proteome</keyword>
<dbReference type="AlphaFoldDB" id="A0A7W7FMG0"/>
<keyword evidence="3 5" id="KW-1133">Transmembrane helix</keyword>
<dbReference type="Pfam" id="PF04191">
    <property type="entry name" value="PEMT"/>
    <property type="match status" value="1"/>
</dbReference>
<dbReference type="GO" id="GO:0032259">
    <property type="term" value="P:methylation"/>
    <property type="evidence" value="ECO:0007669"/>
    <property type="project" value="UniProtKB-KW"/>
</dbReference>
<feature type="transmembrane region" description="Helical" evidence="5">
    <location>
        <begin position="64"/>
        <end position="84"/>
    </location>
</feature>
<gene>
    <name evidence="6" type="ORF">BKA24_003058</name>
</gene>
<keyword evidence="6" id="KW-0808">Transferase</keyword>
<evidence type="ECO:0000256" key="1">
    <source>
        <dbReference type="ARBA" id="ARBA00004127"/>
    </source>
</evidence>
<feature type="transmembrane region" description="Helical" evidence="5">
    <location>
        <begin position="230"/>
        <end position="256"/>
    </location>
</feature>
<name>A0A7W7FMG0_9MICO</name>
<reference evidence="6 7" key="1">
    <citation type="submission" date="2020-08" db="EMBL/GenBank/DDBJ databases">
        <title>Sequencing the genomes of 1000 actinobacteria strains.</title>
        <authorList>
            <person name="Klenk H.-P."/>
        </authorList>
    </citation>
    <scope>NUCLEOTIDE SEQUENCE [LARGE SCALE GENOMIC DNA]</scope>
    <source>
        <strain evidence="6 7">DSM 24947</strain>
    </source>
</reference>